<dbReference type="Pfam" id="PF13561">
    <property type="entry name" value="adh_short_C2"/>
    <property type="match status" value="1"/>
</dbReference>
<dbReference type="CDD" id="cd05233">
    <property type="entry name" value="SDR_c"/>
    <property type="match status" value="1"/>
</dbReference>
<proteinExistence type="inferred from homology"/>
<accession>I4CCI3</accession>
<comment type="similarity">
    <text evidence="1">Belongs to the short-chain dehydrogenases/reductases (SDR) family.</text>
</comment>
<dbReference type="Gene3D" id="3.40.50.720">
    <property type="entry name" value="NAD(P)-binding Rossmann-like Domain"/>
    <property type="match status" value="1"/>
</dbReference>
<gene>
    <name evidence="2" type="ordered locus">Desti_4651</name>
</gene>
<evidence type="ECO:0000256" key="1">
    <source>
        <dbReference type="ARBA" id="ARBA00006484"/>
    </source>
</evidence>
<dbReference type="Proteomes" id="UP000006055">
    <property type="component" value="Chromosome"/>
</dbReference>
<dbReference type="PANTHER" id="PTHR42879">
    <property type="entry name" value="3-OXOACYL-(ACYL-CARRIER-PROTEIN) REDUCTASE"/>
    <property type="match status" value="1"/>
</dbReference>
<dbReference type="AlphaFoldDB" id="I4CCI3"/>
<dbReference type="InterPro" id="IPR036291">
    <property type="entry name" value="NAD(P)-bd_dom_sf"/>
</dbReference>
<dbReference type="HOGENOM" id="CLU_010194_1_0_7"/>
<evidence type="ECO:0000313" key="3">
    <source>
        <dbReference type="Proteomes" id="UP000006055"/>
    </source>
</evidence>
<dbReference type="PANTHER" id="PTHR42879:SF2">
    <property type="entry name" value="3-OXOACYL-[ACYL-CARRIER-PROTEIN] REDUCTASE FABG"/>
    <property type="match status" value="1"/>
</dbReference>
<dbReference type="EMBL" id="CP003360">
    <property type="protein sequence ID" value="AFM27274.1"/>
    <property type="molecule type" value="Genomic_DNA"/>
</dbReference>
<dbReference type="GO" id="GO:0032787">
    <property type="term" value="P:monocarboxylic acid metabolic process"/>
    <property type="evidence" value="ECO:0007669"/>
    <property type="project" value="UniProtKB-ARBA"/>
</dbReference>
<dbReference type="PATRIC" id="fig|706587.4.peg.5265"/>
<dbReference type="SUPFAM" id="SSF51735">
    <property type="entry name" value="NAD(P)-binding Rossmann-fold domains"/>
    <property type="match status" value="1"/>
</dbReference>
<keyword evidence="3" id="KW-1185">Reference proteome</keyword>
<reference evidence="3" key="1">
    <citation type="submission" date="2012-06" db="EMBL/GenBank/DDBJ databases">
        <title>Complete sequence of chromosome of Desulfomonile tiedjei DSM 6799.</title>
        <authorList>
            <person name="Lucas S."/>
            <person name="Copeland A."/>
            <person name="Lapidus A."/>
            <person name="Glavina del Rio T."/>
            <person name="Dalin E."/>
            <person name="Tice H."/>
            <person name="Bruce D."/>
            <person name="Goodwin L."/>
            <person name="Pitluck S."/>
            <person name="Peters L."/>
            <person name="Ovchinnikova G."/>
            <person name="Zeytun A."/>
            <person name="Lu M."/>
            <person name="Kyrpides N."/>
            <person name="Mavromatis K."/>
            <person name="Ivanova N."/>
            <person name="Brettin T."/>
            <person name="Detter J.C."/>
            <person name="Han C."/>
            <person name="Larimer F."/>
            <person name="Land M."/>
            <person name="Hauser L."/>
            <person name="Markowitz V."/>
            <person name="Cheng J.-F."/>
            <person name="Hugenholtz P."/>
            <person name="Woyke T."/>
            <person name="Wu D."/>
            <person name="Spring S."/>
            <person name="Schroeder M."/>
            <person name="Brambilla E."/>
            <person name="Klenk H.-P."/>
            <person name="Eisen J.A."/>
        </authorList>
    </citation>
    <scope>NUCLEOTIDE SEQUENCE [LARGE SCALE GENOMIC DNA]</scope>
    <source>
        <strain evidence="3">ATCC 49306 / DSM 6799 / DCB-1</strain>
    </source>
</reference>
<dbReference type="InterPro" id="IPR020904">
    <property type="entry name" value="Sc_DH/Rdtase_CS"/>
</dbReference>
<dbReference type="OrthoDB" id="5363038at2"/>
<dbReference type="InterPro" id="IPR002347">
    <property type="entry name" value="SDR_fam"/>
</dbReference>
<sequence>MKIDLSQPTRGGITEPKIKSEEILILLDDDFNSSNVCIVTGAASGIGRATAVAAAANNLTTVGLDLNEEEGKRTQQMAKEKGGRMVFLKTDLTRDDEIEGAVQEAAKLGYIKFLVNIAGFQHIDSIENFPMEKYDLMQRIMLRAPFFLSKLCIPHMKKGPSGTGVIGNMASIHAHICTVNKPVYNITKFGLRALSQSISAEGNGKIRSFTVSTGFVKTPLVLNQIPSQAEQRSISQEEVVHDIMMGKSRVKDMMAPIETANLFMFGFSRYARYLVGGDLLFDGGIVLTY</sequence>
<dbReference type="RefSeq" id="WP_014812384.1">
    <property type="nucleotide sequence ID" value="NC_018025.1"/>
</dbReference>
<dbReference type="STRING" id="706587.Desti_4651"/>
<dbReference type="PRINTS" id="PR00081">
    <property type="entry name" value="GDHRDH"/>
</dbReference>
<dbReference type="KEGG" id="dti:Desti_4651"/>
<organism evidence="2 3">
    <name type="scientific">Desulfomonile tiedjei (strain ATCC 49306 / DSM 6799 / DCB-1)</name>
    <dbReference type="NCBI Taxonomy" id="706587"/>
    <lineage>
        <taxon>Bacteria</taxon>
        <taxon>Pseudomonadati</taxon>
        <taxon>Thermodesulfobacteriota</taxon>
        <taxon>Desulfomonilia</taxon>
        <taxon>Desulfomonilales</taxon>
        <taxon>Desulfomonilaceae</taxon>
        <taxon>Desulfomonile</taxon>
    </lineage>
</organism>
<name>I4CCI3_DESTA</name>
<dbReference type="InterPro" id="IPR050259">
    <property type="entry name" value="SDR"/>
</dbReference>
<protein>
    <recommendedName>
        <fullName evidence="4">SDR family oxidoreductase</fullName>
    </recommendedName>
</protein>
<dbReference type="eggNOG" id="COG1028">
    <property type="taxonomic scope" value="Bacteria"/>
</dbReference>
<evidence type="ECO:0008006" key="4">
    <source>
        <dbReference type="Google" id="ProtNLM"/>
    </source>
</evidence>
<dbReference type="PROSITE" id="PS00061">
    <property type="entry name" value="ADH_SHORT"/>
    <property type="match status" value="1"/>
</dbReference>
<evidence type="ECO:0000313" key="2">
    <source>
        <dbReference type="EMBL" id="AFM27274.1"/>
    </source>
</evidence>